<dbReference type="Proteomes" id="UP000199623">
    <property type="component" value="Unassembled WGS sequence"/>
</dbReference>
<dbReference type="GO" id="GO:0032259">
    <property type="term" value="P:methylation"/>
    <property type="evidence" value="ECO:0007669"/>
    <property type="project" value="UniProtKB-KW"/>
</dbReference>
<dbReference type="STRING" id="200378.SAMN05216553_109258"/>
<evidence type="ECO:0000313" key="5">
    <source>
        <dbReference type="Proteomes" id="UP000199623"/>
    </source>
</evidence>
<keyword evidence="2 4" id="KW-0808">Transferase</keyword>
<accession>A0A1G7VL40</accession>
<keyword evidence="5" id="KW-1185">Reference proteome</keyword>
<dbReference type="CDD" id="cd02440">
    <property type="entry name" value="AdoMet_MTases"/>
    <property type="match status" value="1"/>
</dbReference>
<protein>
    <submittedName>
        <fullName evidence="4">Methyltransferase domain-containing protein</fullName>
    </submittedName>
</protein>
<feature type="domain" description="Methyltransferase" evidence="3">
    <location>
        <begin position="43"/>
        <end position="139"/>
    </location>
</feature>
<evidence type="ECO:0000259" key="3">
    <source>
        <dbReference type="Pfam" id="PF13649"/>
    </source>
</evidence>
<evidence type="ECO:0000313" key="4">
    <source>
        <dbReference type="EMBL" id="SDG59640.1"/>
    </source>
</evidence>
<organism evidence="4 5">
    <name type="scientific">Lentzea fradiae</name>
    <dbReference type="NCBI Taxonomy" id="200378"/>
    <lineage>
        <taxon>Bacteria</taxon>
        <taxon>Bacillati</taxon>
        <taxon>Actinomycetota</taxon>
        <taxon>Actinomycetes</taxon>
        <taxon>Pseudonocardiales</taxon>
        <taxon>Pseudonocardiaceae</taxon>
        <taxon>Lentzea</taxon>
    </lineage>
</organism>
<dbReference type="InterPro" id="IPR029063">
    <property type="entry name" value="SAM-dependent_MTases_sf"/>
</dbReference>
<proteinExistence type="predicted"/>
<dbReference type="PANTHER" id="PTHR43861">
    <property type="entry name" value="TRANS-ACONITATE 2-METHYLTRANSFERASE-RELATED"/>
    <property type="match status" value="1"/>
</dbReference>
<dbReference type="PANTHER" id="PTHR43861:SF1">
    <property type="entry name" value="TRANS-ACONITATE 2-METHYLTRANSFERASE"/>
    <property type="match status" value="1"/>
</dbReference>
<dbReference type="Gene3D" id="3.40.50.150">
    <property type="entry name" value="Vaccinia Virus protein VP39"/>
    <property type="match status" value="1"/>
</dbReference>
<dbReference type="Pfam" id="PF13649">
    <property type="entry name" value="Methyltransf_25"/>
    <property type="match status" value="1"/>
</dbReference>
<dbReference type="GO" id="GO:0008168">
    <property type="term" value="F:methyltransferase activity"/>
    <property type="evidence" value="ECO:0007669"/>
    <property type="project" value="UniProtKB-KW"/>
</dbReference>
<evidence type="ECO:0000256" key="2">
    <source>
        <dbReference type="ARBA" id="ARBA00022679"/>
    </source>
</evidence>
<keyword evidence="1 4" id="KW-0489">Methyltransferase</keyword>
<dbReference type="InterPro" id="IPR041698">
    <property type="entry name" value="Methyltransf_25"/>
</dbReference>
<reference evidence="5" key="1">
    <citation type="submission" date="2016-10" db="EMBL/GenBank/DDBJ databases">
        <authorList>
            <person name="Varghese N."/>
            <person name="Submissions S."/>
        </authorList>
    </citation>
    <scope>NUCLEOTIDE SEQUENCE [LARGE SCALE GENOMIC DNA]</scope>
    <source>
        <strain evidence="5">CGMCC 4.3506</strain>
    </source>
</reference>
<dbReference type="RefSeq" id="WP_090051876.1">
    <property type="nucleotide sequence ID" value="NZ_FNCC01000009.1"/>
</dbReference>
<gene>
    <name evidence="4" type="ORF">SAMN05216553_109258</name>
</gene>
<evidence type="ECO:0000256" key="1">
    <source>
        <dbReference type="ARBA" id="ARBA00022603"/>
    </source>
</evidence>
<name>A0A1G7VL40_9PSEU</name>
<dbReference type="Gene3D" id="2.20.25.110">
    <property type="entry name" value="S-adenosyl-L-methionine-dependent methyltransferases"/>
    <property type="match status" value="1"/>
</dbReference>
<dbReference type="AlphaFoldDB" id="A0A1G7VL40"/>
<dbReference type="EMBL" id="FNCC01000009">
    <property type="protein sequence ID" value="SDG59640.1"/>
    <property type="molecule type" value="Genomic_DNA"/>
</dbReference>
<dbReference type="OrthoDB" id="279734at2"/>
<sequence length="256" mass="28336">MENYYSESFAAFFDGNYTGWVNRFSPRLAEALGKSLDLPRTALDLCCGTGITTRYFLDEGWQVSGVDGSDAMLALNRARNADACDEGRLSLTTADAREFTLPEPVAAAFSLDGALNHLPALAELRRCFEQVHEALLPGGEFVFDLFEQSHFEHWNHVTVTDKPEVAVVKRGVWDVGARRGMLRVSGVFGGFENARRVEQTLSSWYYDADEVNGALREAGFEPRPHEFAGPDLKCDSGSCSLTPVPCRQVYRAVRPA</sequence>
<dbReference type="SUPFAM" id="SSF53335">
    <property type="entry name" value="S-adenosyl-L-methionine-dependent methyltransferases"/>
    <property type="match status" value="1"/>
</dbReference>